<dbReference type="Gene3D" id="3.40.50.1820">
    <property type="entry name" value="alpha/beta hydrolase"/>
    <property type="match status" value="1"/>
</dbReference>
<gene>
    <name evidence="3" type="ORF">CWS01_00815</name>
</gene>
<protein>
    <submittedName>
        <fullName evidence="3">Enterobactin esterase</fullName>
    </submittedName>
</protein>
<proteinExistence type="inferred from homology"/>
<sequence>MFGGIHMIHPIEIPFSINNTEKYLIYSSIEKRKYHLLISIPTCEIPPDGFPVLYLLDANANFATLTENMRLQCRRATITGLHPSIIVGIGYDSDEPYDQARYYDFTFDSFQENLPKHPLGTQWPPHGGGQKFLSFIVNEVKPFIEQKFKVNPNKQSLLGHSLGGLFVLFCLFLKPDAFQYYIASSPSIHWNETILFEKKQQFLKSLSDKKEKIKLLITMGELEKNHFSNMHEKANMLASEMQAYDGEILETTFYEFQNENHITVLLPLINKCIAFINDKSI</sequence>
<reference evidence="3 4" key="1">
    <citation type="journal article" date="2003" name="Int. J. Syst. Evol. Microbiol.">
        <title>Bacillus nealsonii sp. nov., isolated from a spacecraft-assembly facility, whose spores are gamma-radiation resistant.</title>
        <authorList>
            <person name="Venkateswaran K."/>
            <person name="Kempf M."/>
            <person name="Chen F."/>
            <person name="Satomi M."/>
            <person name="Nicholson W."/>
            <person name="Kern R."/>
        </authorList>
    </citation>
    <scope>NUCLEOTIDE SEQUENCE [LARGE SCALE GENOMIC DNA]</scope>
    <source>
        <strain evidence="3 4">FO-92</strain>
    </source>
</reference>
<evidence type="ECO:0000256" key="2">
    <source>
        <dbReference type="ARBA" id="ARBA00022801"/>
    </source>
</evidence>
<dbReference type="PANTHER" id="PTHR40841">
    <property type="entry name" value="SIDEROPHORE TRIACETYLFUSARININE C ESTERASE"/>
    <property type="match status" value="1"/>
</dbReference>
<dbReference type="InterPro" id="IPR000801">
    <property type="entry name" value="Esterase-like"/>
</dbReference>
<dbReference type="Proteomes" id="UP000233375">
    <property type="component" value="Unassembled WGS sequence"/>
</dbReference>
<organism evidence="3 4">
    <name type="scientific">Niallia nealsonii</name>
    <dbReference type="NCBI Taxonomy" id="115979"/>
    <lineage>
        <taxon>Bacteria</taxon>
        <taxon>Bacillati</taxon>
        <taxon>Bacillota</taxon>
        <taxon>Bacilli</taxon>
        <taxon>Bacillales</taxon>
        <taxon>Bacillaceae</taxon>
        <taxon>Niallia</taxon>
    </lineage>
</organism>
<dbReference type="SUPFAM" id="SSF53474">
    <property type="entry name" value="alpha/beta-Hydrolases"/>
    <property type="match status" value="1"/>
</dbReference>
<keyword evidence="2" id="KW-0378">Hydrolase</keyword>
<dbReference type="InterPro" id="IPR029058">
    <property type="entry name" value="AB_hydrolase_fold"/>
</dbReference>
<evidence type="ECO:0000256" key="1">
    <source>
        <dbReference type="ARBA" id="ARBA00005622"/>
    </source>
</evidence>
<keyword evidence="4" id="KW-1185">Reference proteome</keyword>
<name>A0A2N0Z7C4_9BACI</name>
<evidence type="ECO:0000313" key="3">
    <source>
        <dbReference type="EMBL" id="PKG25416.1"/>
    </source>
</evidence>
<accession>A0A2N0Z7C4</accession>
<evidence type="ECO:0000313" key="4">
    <source>
        <dbReference type="Proteomes" id="UP000233375"/>
    </source>
</evidence>
<dbReference type="EMBL" id="PISE01000003">
    <property type="protein sequence ID" value="PKG25416.1"/>
    <property type="molecule type" value="Genomic_DNA"/>
</dbReference>
<dbReference type="AlphaFoldDB" id="A0A2N0Z7C4"/>
<dbReference type="InterPro" id="IPR052558">
    <property type="entry name" value="Siderophore_Hydrolase_D"/>
</dbReference>
<comment type="similarity">
    <text evidence="1">Belongs to the esterase D family.</text>
</comment>
<dbReference type="Pfam" id="PF00756">
    <property type="entry name" value="Esterase"/>
    <property type="match status" value="1"/>
</dbReference>
<comment type="caution">
    <text evidence="3">The sequence shown here is derived from an EMBL/GenBank/DDBJ whole genome shotgun (WGS) entry which is preliminary data.</text>
</comment>
<dbReference type="GO" id="GO:0016788">
    <property type="term" value="F:hydrolase activity, acting on ester bonds"/>
    <property type="evidence" value="ECO:0007669"/>
    <property type="project" value="TreeGrafter"/>
</dbReference>
<dbReference type="PANTHER" id="PTHR40841:SF2">
    <property type="entry name" value="SIDEROPHORE-DEGRADING ESTERASE (EUROFUNG)"/>
    <property type="match status" value="1"/>
</dbReference>